<evidence type="ECO:0000313" key="7">
    <source>
        <dbReference type="Proteomes" id="UP000033514"/>
    </source>
</evidence>
<dbReference type="SUPFAM" id="SSF47413">
    <property type="entry name" value="lambda repressor-like DNA-binding domains"/>
    <property type="match status" value="1"/>
</dbReference>
<dbReference type="GO" id="GO:0000976">
    <property type="term" value="F:transcription cis-regulatory region binding"/>
    <property type="evidence" value="ECO:0007669"/>
    <property type="project" value="TreeGrafter"/>
</dbReference>
<dbReference type="GO" id="GO:0003700">
    <property type="term" value="F:DNA-binding transcription factor activity"/>
    <property type="evidence" value="ECO:0007669"/>
    <property type="project" value="TreeGrafter"/>
</dbReference>
<dbReference type="STRING" id="361041.VW35_00365"/>
<dbReference type="PROSITE" id="PS50932">
    <property type="entry name" value="HTH_LACI_2"/>
    <property type="match status" value="1"/>
</dbReference>
<dbReference type="InterPro" id="IPR010982">
    <property type="entry name" value="Lambda_DNA-bd_dom_sf"/>
</dbReference>
<keyword evidence="4" id="KW-0804">Transcription</keyword>
<evidence type="ECO:0000313" key="6">
    <source>
        <dbReference type="EMBL" id="KKB82575.1"/>
    </source>
</evidence>
<dbReference type="AlphaFoldDB" id="A0A0F5LJW8"/>
<dbReference type="Gene3D" id="3.40.50.2300">
    <property type="match status" value="2"/>
</dbReference>
<gene>
    <name evidence="6" type="ORF">VW35_00365</name>
</gene>
<evidence type="ECO:0000256" key="1">
    <source>
        <dbReference type="ARBA" id="ARBA00022491"/>
    </source>
</evidence>
<dbReference type="CDD" id="cd06288">
    <property type="entry name" value="PBP1_sucrose_transcription_regulator"/>
    <property type="match status" value="1"/>
</dbReference>
<dbReference type="SUPFAM" id="SSF53822">
    <property type="entry name" value="Periplasmic binding protein-like I"/>
    <property type="match status" value="1"/>
</dbReference>
<evidence type="ECO:0000256" key="2">
    <source>
        <dbReference type="ARBA" id="ARBA00023015"/>
    </source>
</evidence>
<dbReference type="Gene3D" id="1.10.260.40">
    <property type="entry name" value="lambda repressor-like DNA-binding domains"/>
    <property type="match status" value="1"/>
</dbReference>
<dbReference type="InterPro" id="IPR046335">
    <property type="entry name" value="LacI/GalR-like_sensor"/>
</dbReference>
<dbReference type="OrthoDB" id="9798934at2"/>
<dbReference type="Proteomes" id="UP000033514">
    <property type="component" value="Unassembled WGS sequence"/>
</dbReference>
<dbReference type="Pfam" id="PF13377">
    <property type="entry name" value="Peripla_BP_3"/>
    <property type="match status" value="1"/>
</dbReference>
<dbReference type="PANTHER" id="PTHR30146">
    <property type="entry name" value="LACI-RELATED TRANSCRIPTIONAL REPRESSOR"/>
    <property type="match status" value="1"/>
</dbReference>
<dbReference type="InterPro" id="IPR028082">
    <property type="entry name" value="Peripla_BP_I"/>
</dbReference>
<keyword evidence="7" id="KW-1185">Reference proteome</keyword>
<keyword evidence="3" id="KW-0238">DNA-binding</keyword>
<dbReference type="CDD" id="cd01392">
    <property type="entry name" value="HTH_LacI"/>
    <property type="match status" value="1"/>
</dbReference>
<comment type="caution">
    <text evidence="6">The sequence shown here is derived from an EMBL/GenBank/DDBJ whole genome shotgun (WGS) entry which is preliminary data.</text>
</comment>
<dbReference type="PATRIC" id="fig|361041.3.peg.78"/>
<protein>
    <recommendedName>
        <fullName evidence="5">HTH lacI-type domain-containing protein</fullName>
    </recommendedName>
</protein>
<dbReference type="SMART" id="SM00354">
    <property type="entry name" value="HTH_LACI"/>
    <property type="match status" value="1"/>
</dbReference>
<keyword evidence="1" id="KW-0678">Repressor</keyword>
<evidence type="ECO:0000259" key="5">
    <source>
        <dbReference type="PROSITE" id="PS50932"/>
    </source>
</evidence>
<sequence>MSTQREIARRAKTSLKTVSRVINRDPLVNAETRARIEAIIAEIGYEPSQAARMMRSQRSNVIGFLADGVATSSSSIDLIRGAQDVAWERGKQMMLFNIERGTASAANADSQLTAFRAEAIIYAAVFHQEVDIPNTGVPHVLLNCFDKRHRHTAIVPDDYQLAYDLTRVIFERGYKRPVFLNLNSDIVASHLRADGFVDAAAALGHDVSNAIYTAVISRAGTTPRLATHDILPPLFAGEETPDLVLCGQDTMAMNVYFELGELGLKVGRDIAVASFDNLEPIVSLLKPGLSTMELPYYDMGRAAMTLAIDGQDEVQVLRLKGKFIERHSL</sequence>
<keyword evidence="2" id="KW-0805">Transcription regulation</keyword>
<dbReference type="PANTHER" id="PTHR30146:SF148">
    <property type="entry name" value="HTH-TYPE TRANSCRIPTIONAL REPRESSOR PURR-RELATED"/>
    <property type="match status" value="1"/>
</dbReference>
<dbReference type="InterPro" id="IPR000843">
    <property type="entry name" value="HTH_LacI"/>
</dbReference>
<dbReference type="RefSeq" id="WP_046141045.1">
    <property type="nucleotide sequence ID" value="NZ_LAJG01000001.1"/>
</dbReference>
<proteinExistence type="predicted"/>
<evidence type="ECO:0000256" key="3">
    <source>
        <dbReference type="ARBA" id="ARBA00023125"/>
    </source>
</evidence>
<dbReference type="Pfam" id="PF00356">
    <property type="entry name" value="LacI"/>
    <property type="match status" value="1"/>
</dbReference>
<feature type="domain" description="HTH lacI-type" evidence="5">
    <location>
        <begin position="2"/>
        <end position="56"/>
    </location>
</feature>
<dbReference type="EMBL" id="LAJG01000001">
    <property type="protein sequence ID" value="KKB82575.1"/>
    <property type="molecule type" value="Genomic_DNA"/>
</dbReference>
<organism evidence="6 7">
    <name type="scientific">Devosia soli</name>
    <dbReference type="NCBI Taxonomy" id="361041"/>
    <lineage>
        <taxon>Bacteria</taxon>
        <taxon>Pseudomonadati</taxon>
        <taxon>Pseudomonadota</taxon>
        <taxon>Alphaproteobacteria</taxon>
        <taxon>Hyphomicrobiales</taxon>
        <taxon>Devosiaceae</taxon>
        <taxon>Devosia</taxon>
    </lineage>
</organism>
<name>A0A0F5LJW8_9HYPH</name>
<reference evidence="6 7" key="1">
    <citation type="submission" date="2015-03" db="EMBL/GenBank/DDBJ databases">
        <authorList>
            <person name="Hassan Y.I."/>
            <person name="Lepp D."/>
            <person name="Zhou T."/>
        </authorList>
    </citation>
    <scope>NUCLEOTIDE SEQUENCE [LARGE SCALE GENOMIC DNA]</scope>
    <source>
        <strain evidence="6 7">GH2-10</strain>
    </source>
</reference>
<evidence type="ECO:0000256" key="4">
    <source>
        <dbReference type="ARBA" id="ARBA00023163"/>
    </source>
</evidence>
<accession>A0A0F5LJW8</accession>